<dbReference type="InterPro" id="IPR050846">
    <property type="entry name" value="TLCD"/>
</dbReference>
<evidence type="ECO:0000256" key="3">
    <source>
        <dbReference type="ARBA" id="ARBA00022989"/>
    </source>
</evidence>
<evidence type="ECO:0000256" key="5">
    <source>
        <dbReference type="PROSITE-ProRule" id="PRU00205"/>
    </source>
</evidence>
<evidence type="ECO:0000256" key="4">
    <source>
        <dbReference type="ARBA" id="ARBA00023136"/>
    </source>
</evidence>
<dbReference type="GO" id="GO:0005886">
    <property type="term" value="C:plasma membrane"/>
    <property type="evidence" value="ECO:0007669"/>
    <property type="project" value="TreeGrafter"/>
</dbReference>
<comment type="subcellular location">
    <subcellularLocation>
        <location evidence="1">Membrane</location>
        <topology evidence="1">Multi-pass membrane protein</topology>
    </subcellularLocation>
</comment>
<dbReference type="PANTHER" id="PTHR13439:SF5">
    <property type="entry name" value="TLC DOMAIN-CONTAINING PROTEIN 1"/>
    <property type="match status" value="1"/>
</dbReference>
<evidence type="ECO:0000256" key="1">
    <source>
        <dbReference type="ARBA" id="ARBA00004141"/>
    </source>
</evidence>
<feature type="transmembrane region" description="Helical" evidence="6">
    <location>
        <begin position="208"/>
        <end position="228"/>
    </location>
</feature>
<sequence>MIVQSHPLLSILFFALSFKTLRVFLRTHSFTLPPKQVEGNRTKSWRWTNLSVSLVHSAITGPWALLCVYNSPEMLTEIFTFQSSFSYLLVCVSTGYFIQDVADIVMNGQSRASWEFLVHHVLVISTFLYIVLTHHYVAGAVVALFVEVNSIFLHTRLLLKLANAQTSQLYHYNKYINVFTYIVFRLSSQFYLTWFMMKNVSVLPNAGYINLSLNLMNVMILVYFYRLIRTDFLRKPKHYLQNGNNNTKFVDD</sequence>
<dbReference type="InterPro" id="IPR006634">
    <property type="entry name" value="TLC-dom"/>
</dbReference>
<comment type="caution">
    <text evidence="8">The sequence shown here is derived from an EMBL/GenBank/DDBJ whole genome shotgun (WGS) entry which is preliminary data.</text>
</comment>
<dbReference type="GO" id="GO:0097035">
    <property type="term" value="P:regulation of membrane lipid distribution"/>
    <property type="evidence" value="ECO:0007669"/>
    <property type="project" value="TreeGrafter"/>
</dbReference>
<reference evidence="8 9" key="1">
    <citation type="journal article" date="2018" name="Nat. Ecol. Evol.">
        <title>Shark genomes provide insights into elasmobranch evolution and the origin of vertebrates.</title>
        <authorList>
            <person name="Hara Y"/>
            <person name="Yamaguchi K"/>
            <person name="Onimaru K"/>
            <person name="Kadota M"/>
            <person name="Koyanagi M"/>
            <person name="Keeley SD"/>
            <person name="Tatsumi K"/>
            <person name="Tanaka K"/>
            <person name="Motone F"/>
            <person name="Kageyama Y"/>
            <person name="Nozu R"/>
            <person name="Adachi N"/>
            <person name="Nishimura O"/>
            <person name="Nakagawa R"/>
            <person name="Tanegashima C"/>
            <person name="Kiyatake I"/>
            <person name="Matsumoto R"/>
            <person name="Murakumo K"/>
            <person name="Nishida K"/>
            <person name="Terakita A"/>
            <person name="Kuratani S"/>
            <person name="Sato K"/>
            <person name="Hyodo S Kuraku.S."/>
        </authorList>
    </citation>
    <scope>NUCLEOTIDE SEQUENCE [LARGE SCALE GENOMIC DNA]</scope>
</reference>
<dbReference type="GO" id="GO:0071709">
    <property type="term" value="P:membrane assembly"/>
    <property type="evidence" value="ECO:0007669"/>
    <property type="project" value="TreeGrafter"/>
</dbReference>
<organism evidence="8 9">
    <name type="scientific">Scyliorhinus torazame</name>
    <name type="common">Cloudy catshark</name>
    <name type="synonym">Catulus torazame</name>
    <dbReference type="NCBI Taxonomy" id="75743"/>
    <lineage>
        <taxon>Eukaryota</taxon>
        <taxon>Metazoa</taxon>
        <taxon>Chordata</taxon>
        <taxon>Craniata</taxon>
        <taxon>Vertebrata</taxon>
        <taxon>Chondrichthyes</taxon>
        <taxon>Elasmobranchii</taxon>
        <taxon>Galeomorphii</taxon>
        <taxon>Galeoidea</taxon>
        <taxon>Carcharhiniformes</taxon>
        <taxon>Scyliorhinidae</taxon>
        <taxon>Scyliorhinus</taxon>
    </lineage>
</organism>
<protein>
    <recommendedName>
        <fullName evidence="7">TLC domain-containing protein</fullName>
    </recommendedName>
</protein>
<keyword evidence="4 5" id="KW-0472">Membrane</keyword>
<dbReference type="AlphaFoldDB" id="A0A401PB66"/>
<name>A0A401PB66_SCYTO</name>
<gene>
    <name evidence="8" type="ORF">scyTo_0005659</name>
</gene>
<dbReference type="GO" id="GO:0055091">
    <property type="term" value="P:phospholipid homeostasis"/>
    <property type="evidence" value="ECO:0007669"/>
    <property type="project" value="TreeGrafter"/>
</dbReference>
<keyword evidence="9" id="KW-1185">Reference proteome</keyword>
<dbReference type="Pfam" id="PF03798">
    <property type="entry name" value="TRAM_LAG1_CLN8"/>
    <property type="match status" value="1"/>
</dbReference>
<dbReference type="SMART" id="SM00724">
    <property type="entry name" value="TLC"/>
    <property type="match status" value="1"/>
</dbReference>
<feature type="transmembrane region" description="Helical" evidence="6">
    <location>
        <begin position="136"/>
        <end position="154"/>
    </location>
</feature>
<evidence type="ECO:0000256" key="2">
    <source>
        <dbReference type="ARBA" id="ARBA00022692"/>
    </source>
</evidence>
<dbReference type="Proteomes" id="UP000288216">
    <property type="component" value="Unassembled WGS sequence"/>
</dbReference>
<dbReference type="STRING" id="75743.A0A401PB66"/>
<proteinExistence type="predicted"/>
<evidence type="ECO:0000256" key="6">
    <source>
        <dbReference type="SAM" id="Phobius"/>
    </source>
</evidence>
<accession>A0A401PB66</accession>
<evidence type="ECO:0000313" key="9">
    <source>
        <dbReference type="Proteomes" id="UP000288216"/>
    </source>
</evidence>
<feature type="domain" description="TLC" evidence="7">
    <location>
        <begin position="42"/>
        <end position="236"/>
    </location>
</feature>
<keyword evidence="3 6" id="KW-1133">Transmembrane helix</keyword>
<dbReference type="GO" id="GO:0007009">
    <property type="term" value="P:plasma membrane organization"/>
    <property type="evidence" value="ECO:0007669"/>
    <property type="project" value="TreeGrafter"/>
</dbReference>
<keyword evidence="2 5" id="KW-0812">Transmembrane</keyword>
<dbReference type="OrthoDB" id="10266980at2759"/>
<dbReference type="EMBL" id="BFAA01001798">
    <property type="protein sequence ID" value="GCB70367.1"/>
    <property type="molecule type" value="Genomic_DNA"/>
</dbReference>
<dbReference type="PROSITE" id="PS50922">
    <property type="entry name" value="TLC"/>
    <property type="match status" value="1"/>
</dbReference>
<dbReference type="OMA" id="HPHEIFH"/>
<feature type="transmembrane region" description="Helical" evidence="6">
    <location>
        <begin position="175"/>
        <end position="196"/>
    </location>
</feature>
<evidence type="ECO:0000313" key="8">
    <source>
        <dbReference type="EMBL" id="GCB70367.1"/>
    </source>
</evidence>
<evidence type="ECO:0000259" key="7">
    <source>
        <dbReference type="PROSITE" id="PS50922"/>
    </source>
</evidence>
<dbReference type="PANTHER" id="PTHR13439">
    <property type="entry name" value="CT120 PROTEIN"/>
    <property type="match status" value="1"/>
</dbReference>